<evidence type="ECO:0000313" key="2">
    <source>
        <dbReference type="Proteomes" id="UP000523196"/>
    </source>
</evidence>
<name>A0A7W3Y5V3_9GAMM</name>
<organism evidence="1 2">
    <name type="scientific">Marilutibacter spongiae</name>
    <dbReference type="NCBI Taxonomy" id="2025720"/>
    <lineage>
        <taxon>Bacteria</taxon>
        <taxon>Pseudomonadati</taxon>
        <taxon>Pseudomonadota</taxon>
        <taxon>Gammaproteobacteria</taxon>
        <taxon>Lysobacterales</taxon>
        <taxon>Lysobacteraceae</taxon>
        <taxon>Marilutibacter</taxon>
    </lineage>
</organism>
<keyword evidence="2" id="KW-1185">Reference proteome</keyword>
<dbReference type="EMBL" id="JACHTF010000006">
    <property type="protein sequence ID" value="MBB1060375.1"/>
    <property type="molecule type" value="Genomic_DNA"/>
</dbReference>
<evidence type="ECO:0000313" key="1">
    <source>
        <dbReference type="EMBL" id="MBB1060375.1"/>
    </source>
</evidence>
<dbReference type="SUPFAM" id="SSF54427">
    <property type="entry name" value="NTF2-like"/>
    <property type="match status" value="1"/>
</dbReference>
<protein>
    <submittedName>
        <fullName evidence="1">Uncharacterized protein</fullName>
    </submittedName>
</protein>
<gene>
    <name evidence="1" type="ORF">H4F98_07280</name>
</gene>
<dbReference type="InterPro" id="IPR032710">
    <property type="entry name" value="NTF2-like_dom_sf"/>
</dbReference>
<reference evidence="1 2" key="1">
    <citation type="submission" date="2020-08" db="EMBL/GenBank/DDBJ databases">
        <authorList>
            <person name="Xu S."/>
            <person name="Li A."/>
        </authorList>
    </citation>
    <scope>NUCLEOTIDE SEQUENCE [LARGE SCALE GENOMIC DNA]</scope>
    <source>
        <strain evidence="1 2">119BY6-57</strain>
    </source>
</reference>
<comment type="caution">
    <text evidence="1">The sequence shown here is derived from an EMBL/GenBank/DDBJ whole genome shotgun (WGS) entry which is preliminary data.</text>
</comment>
<sequence>MNATEQRARELLAAEFQKDGYVAIAATIRSGRGAYRQAIRAIMAALSEPAGSGEAVAWRSMSTAPKDGTMIRLLVDFTDHATEDSPEPSPTIGACTDDNTGENEGWKFAGWCWSHDHFIEGKGTPVGWLPMLDAHPAPVVVDEAWPVGVLARDKTLATLRYFADWRRGGDGDQPDARMVGLALDAALAALTQPSQPGEEG</sequence>
<dbReference type="Proteomes" id="UP000523196">
    <property type="component" value="Unassembled WGS sequence"/>
</dbReference>
<accession>A0A7W3Y5V3</accession>
<dbReference type="AlphaFoldDB" id="A0A7W3Y5V3"/>
<dbReference type="RefSeq" id="WP_182686280.1">
    <property type="nucleotide sequence ID" value="NZ_JACHTF010000006.1"/>
</dbReference>
<proteinExistence type="predicted"/>